<proteinExistence type="predicted"/>
<protein>
    <recommendedName>
        <fullName evidence="1">DeoR-like transcriptional repressor C-terminal sensor domain-containing protein</fullName>
    </recommendedName>
</protein>
<name>A0ABY5B5B7_CLOSE</name>
<sequence>MANSNKKLTLIANMVSIPPLFNSNSTCNLILIGGVYNKELGGTTGSEAINTLKKYRFNKVFIGSCGINLNNKTICNFDLEEGNTKKAILSRQ</sequence>
<accession>A0ABY5B5B7</accession>
<dbReference type="EMBL" id="CP099799">
    <property type="protein sequence ID" value="USS02445.1"/>
    <property type="molecule type" value="Genomic_DNA"/>
</dbReference>
<feature type="domain" description="DeoR-like transcriptional repressor C-terminal sensor" evidence="1">
    <location>
        <begin position="5"/>
        <end position="91"/>
    </location>
</feature>
<dbReference type="Pfam" id="PF00455">
    <property type="entry name" value="DeoRC"/>
    <property type="match status" value="1"/>
</dbReference>
<dbReference type="Proteomes" id="UP001055437">
    <property type="component" value="Chromosome"/>
</dbReference>
<keyword evidence="3" id="KW-1185">Reference proteome</keyword>
<evidence type="ECO:0000313" key="3">
    <source>
        <dbReference type="Proteomes" id="UP001055437"/>
    </source>
</evidence>
<reference evidence="2" key="1">
    <citation type="submission" date="2022-06" db="EMBL/GenBank/DDBJ databases">
        <authorList>
            <person name="Holder M.E."/>
            <person name="Ajami N.J."/>
            <person name="Petrosino J.F."/>
        </authorList>
    </citation>
    <scope>NUCLEOTIDE SEQUENCE</scope>
    <source>
        <strain evidence="2">RMA 8861</strain>
    </source>
</reference>
<evidence type="ECO:0000259" key="1">
    <source>
        <dbReference type="Pfam" id="PF00455"/>
    </source>
</evidence>
<organism evidence="2 3">
    <name type="scientific">Clostridium septicum</name>
    <dbReference type="NCBI Taxonomy" id="1504"/>
    <lineage>
        <taxon>Bacteria</taxon>
        <taxon>Bacillati</taxon>
        <taxon>Bacillota</taxon>
        <taxon>Clostridia</taxon>
        <taxon>Eubacteriales</taxon>
        <taxon>Clostridiaceae</taxon>
        <taxon>Clostridium</taxon>
    </lineage>
</organism>
<gene>
    <name evidence="2" type="ORF">NH397_05210</name>
</gene>
<dbReference type="RefSeq" id="WP_227909620.1">
    <property type="nucleotide sequence ID" value="NZ_CP023671.1"/>
</dbReference>
<dbReference type="GeneID" id="303562256"/>
<evidence type="ECO:0000313" key="2">
    <source>
        <dbReference type="EMBL" id="USS02445.1"/>
    </source>
</evidence>
<dbReference type="InterPro" id="IPR014036">
    <property type="entry name" value="DeoR-like_C"/>
</dbReference>